<name>A0A8H3EGL9_9LECA</name>
<feature type="transmembrane region" description="Helical" evidence="6">
    <location>
        <begin position="169"/>
        <end position="190"/>
    </location>
</feature>
<evidence type="ECO:0000256" key="3">
    <source>
        <dbReference type="ARBA" id="ARBA00022989"/>
    </source>
</evidence>
<evidence type="ECO:0000256" key="1">
    <source>
        <dbReference type="ARBA" id="ARBA00004141"/>
    </source>
</evidence>
<dbReference type="InterPro" id="IPR049326">
    <property type="entry name" value="Rhodopsin_dom_fungi"/>
</dbReference>
<gene>
    <name evidence="8" type="ORF">HETSPECPRED_003449</name>
</gene>
<feature type="transmembrane region" description="Helical" evidence="6">
    <location>
        <begin position="89"/>
        <end position="113"/>
    </location>
</feature>
<sequence>MAVLRPQGGGITLVVFVSIFIPVCVTSTCLRIWARRIKRKQLEINDYAVIVATVLAVTNACLTLSAVVNGGVGQHQQDVLPVMETLLKITLALALVWTLANTAVKISILHLYISIFRVRQFRWAAYGVMVLTAGYCITNILQNLLICRPLAYNWDKTIDGTCASVDAPYLASACINMGIDVIIIVLPMPMLWNLQLPTRKKLALTAIFGMGTLVARAYMAKLFSLRRHSFFPSTSYRSIAVQDNAKTDGPTRLNRICVLSAVRIKSIVDLDLLDFSYSVVPDGVYSVLEPCLGVINASLPVLQPVTERLASSRLFSRLKGSLISSSRNQQAQKAGDWSVPLSESSKSGAFQRLDDQRSTDDQVPLTEVVVTPNRVIRKTTDFEVVESVPSDAP</sequence>
<dbReference type="PANTHER" id="PTHR33048:SF57">
    <property type="entry name" value="INTEGRAL MEMBRANE PROTEIN-RELATED"/>
    <property type="match status" value="1"/>
</dbReference>
<keyword evidence="9" id="KW-1185">Reference proteome</keyword>
<dbReference type="AlphaFoldDB" id="A0A8H3EGL9"/>
<feature type="transmembrane region" description="Helical" evidence="6">
    <location>
        <begin position="46"/>
        <end position="69"/>
    </location>
</feature>
<feature type="transmembrane region" description="Helical" evidence="6">
    <location>
        <begin position="125"/>
        <end position="146"/>
    </location>
</feature>
<proteinExistence type="inferred from homology"/>
<evidence type="ECO:0000256" key="6">
    <source>
        <dbReference type="SAM" id="Phobius"/>
    </source>
</evidence>
<protein>
    <recommendedName>
        <fullName evidence="7">Rhodopsin domain-containing protein</fullName>
    </recommendedName>
</protein>
<dbReference type="PANTHER" id="PTHR33048">
    <property type="entry name" value="PTH11-LIKE INTEGRAL MEMBRANE PROTEIN (AFU_ORTHOLOGUE AFUA_5G11245)"/>
    <property type="match status" value="1"/>
</dbReference>
<dbReference type="GO" id="GO:0016020">
    <property type="term" value="C:membrane"/>
    <property type="evidence" value="ECO:0007669"/>
    <property type="project" value="UniProtKB-SubCell"/>
</dbReference>
<keyword evidence="4 6" id="KW-0472">Membrane</keyword>
<dbReference type="OrthoDB" id="5273647at2759"/>
<evidence type="ECO:0000256" key="5">
    <source>
        <dbReference type="ARBA" id="ARBA00038359"/>
    </source>
</evidence>
<feature type="domain" description="Rhodopsin" evidence="7">
    <location>
        <begin position="30"/>
        <end position="228"/>
    </location>
</feature>
<evidence type="ECO:0000256" key="2">
    <source>
        <dbReference type="ARBA" id="ARBA00022692"/>
    </source>
</evidence>
<evidence type="ECO:0000313" key="8">
    <source>
        <dbReference type="EMBL" id="CAF9904228.1"/>
    </source>
</evidence>
<evidence type="ECO:0000256" key="4">
    <source>
        <dbReference type="ARBA" id="ARBA00023136"/>
    </source>
</evidence>
<dbReference type="EMBL" id="CAJPDS010000002">
    <property type="protein sequence ID" value="CAF9904228.1"/>
    <property type="molecule type" value="Genomic_DNA"/>
</dbReference>
<evidence type="ECO:0000313" key="9">
    <source>
        <dbReference type="Proteomes" id="UP000664521"/>
    </source>
</evidence>
<keyword evidence="3 6" id="KW-1133">Transmembrane helix</keyword>
<dbReference type="Proteomes" id="UP000664521">
    <property type="component" value="Unassembled WGS sequence"/>
</dbReference>
<accession>A0A8H3EGL9</accession>
<feature type="transmembrane region" description="Helical" evidence="6">
    <location>
        <begin position="12"/>
        <end position="34"/>
    </location>
</feature>
<keyword evidence="2 6" id="KW-0812">Transmembrane</keyword>
<comment type="caution">
    <text evidence="8">The sequence shown here is derived from an EMBL/GenBank/DDBJ whole genome shotgun (WGS) entry which is preliminary data.</text>
</comment>
<comment type="subcellular location">
    <subcellularLocation>
        <location evidence="1">Membrane</location>
        <topology evidence="1">Multi-pass membrane protein</topology>
    </subcellularLocation>
</comment>
<dbReference type="InterPro" id="IPR052337">
    <property type="entry name" value="SAT4-like"/>
</dbReference>
<comment type="similarity">
    <text evidence="5">Belongs to the SAT4 family.</text>
</comment>
<organism evidence="8 9">
    <name type="scientific">Heterodermia speciosa</name>
    <dbReference type="NCBI Taxonomy" id="116794"/>
    <lineage>
        <taxon>Eukaryota</taxon>
        <taxon>Fungi</taxon>
        <taxon>Dikarya</taxon>
        <taxon>Ascomycota</taxon>
        <taxon>Pezizomycotina</taxon>
        <taxon>Lecanoromycetes</taxon>
        <taxon>OSLEUM clade</taxon>
        <taxon>Lecanoromycetidae</taxon>
        <taxon>Caliciales</taxon>
        <taxon>Physciaceae</taxon>
        <taxon>Heterodermia</taxon>
    </lineage>
</organism>
<evidence type="ECO:0000259" key="7">
    <source>
        <dbReference type="Pfam" id="PF20684"/>
    </source>
</evidence>
<feature type="transmembrane region" description="Helical" evidence="6">
    <location>
        <begin position="202"/>
        <end position="219"/>
    </location>
</feature>
<reference evidence="8" key="1">
    <citation type="submission" date="2021-03" db="EMBL/GenBank/DDBJ databases">
        <authorList>
            <person name="Tagirdzhanova G."/>
        </authorList>
    </citation>
    <scope>NUCLEOTIDE SEQUENCE</scope>
</reference>
<dbReference type="Pfam" id="PF20684">
    <property type="entry name" value="Fung_rhodopsin"/>
    <property type="match status" value="1"/>
</dbReference>